<gene>
    <name evidence="1" type="ORF">SAMN05421766_106191</name>
</gene>
<dbReference type="Proteomes" id="UP000185728">
    <property type="component" value="Unassembled WGS sequence"/>
</dbReference>
<dbReference type="EMBL" id="FTOB01000006">
    <property type="protein sequence ID" value="SIS99891.1"/>
    <property type="molecule type" value="Genomic_DNA"/>
</dbReference>
<reference evidence="1 2" key="1">
    <citation type="submission" date="2017-01" db="EMBL/GenBank/DDBJ databases">
        <authorList>
            <person name="Varghese N."/>
            <person name="Submissions S."/>
        </authorList>
    </citation>
    <scope>NUCLEOTIDE SEQUENCE [LARGE SCALE GENOMIC DNA]</scope>
    <source>
        <strain evidence="1 2">DSM 2061</strain>
    </source>
</reference>
<organism evidence="1 2">
    <name type="scientific">Zobellia uliginosa</name>
    <dbReference type="NCBI Taxonomy" id="143224"/>
    <lineage>
        <taxon>Bacteria</taxon>
        <taxon>Pseudomonadati</taxon>
        <taxon>Bacteroidota</taxon>
        <taxon>Flavobacteriia</taxon>
        <taxon>Flavobacteriales</taxon>
        <taxon>Flavobacteriaceae</taxon>
        <taxon>Zobellia</taxon>
    </lineage>
</organism>
<evidence type="ECO:0000313" key="2">
    <source>
        <dbReference type="Proteomes" id="UP000185728"/>
    </source>
</evidence>
<sequence>MYAQFKGYGLLPVLIDYETALELGEIKNPDKKITREQALAQLKEAKKLLDLEVLTQKNMKN</sequence>
<accession>A0ABY1L071</accession>
<protein>
    <submittedName>
        <fullName evidence="1">Uncharacterized protein</fullName>
    </submittedName>
</protein>
<proteinExistence type="predicted"/>
<comment type="caution">
    <text evidence="1">The sequence shown here is derived from an EMBL/GenBank/DDBJ whole genome shotgun (WGS) entry which is preliminary data.</text>
</comment>
<name>A0ABY1L071_9FLAO</name>
<evidence type="ECO:0000313" key="1">
    <source>
        <dbReference type="EMBL" id="SIS99891.1"/>
    </source>
</evidence>
<keyword evidence="2" id="KW-1185">Reference proteome</keyword>